<gene>
    <name evidence="3" type="ORF">C9I94_10520</name>
</gene>
<evidence type="ECO:0000256" key="1">
    <source>
        <dbReference type="SAM" id="SignalP"/>
    </source>
</evidence>
<evidence type="ECO:0000259" key="2">
    <source>
        <dbReference type="SMART" id="SM00867"/>
    </source>
</evidence>
<keyword evidence="4" id="KW-1185">Reference proteome</keyword>
<sequence length="201" mass="21926">MFKAKALLVALAMVNAPAALADWVLENDSSSINFLSVKNASVVETHRFSALQGTLSDSGKAHVVISLASVDTNIDIRDERMRTMLFNTDLFPSAILDAQLDQKQLAVMQVGQTMVLPVSFTLELHGQQQTLETNLQIIKVENGDLLANSLQPVVVDAAKFKLDEGVEALREVAKLNTIVPSVPVYVSLHFKNTQVPLDSDK</sequence>
<feature type="chain" id="PRO_5030009262" evidence="1">
    <location>
        <begin position="22"/>
        <end position="201"/>
    </location>
</feature>
<dbReference type="OrthoDB" id="9793816at2"/>
<evidence type="ECO:0000313" key="4">
    <source>
        <dbReference type="Proteomes" id="UP000240481"/>
    </source>
</evidence>
<dbReference type="EMBL" id="PYLZ01000005">
    <property type="protein sequence ID" value="PSW24464.1"/>
    <property type="molecule type" value="Genomic_DNA"/>
</dbReference>
<reference evidence="3 4" key="1">
    <citation type="submission" date="2018-01" db="EMBL/GenBank/DDBJ databases">
        <title>Whole genome sequencing of Histamine producing bacteria.</title>
        <authorList>
            <person name="Butler K."/>
        </authorList>
    </citation>
    <scope>NUCLEOTIDE SEQUENCE [LARGE SCALE GENOMIC DNA]</scope>
    <source>
        <strain evidence="3 4">DSM 24669</strain>
    </source>
</reference>
<protein>
    <submittedName>
        <fullName evidence="3">YceI family protein</fullName>
    </submittedName>
</protein>
<dbReference type="Pfam" id="PF04264">
    <property type="entry name" value="YceI"/>
    <property type="match status" value="1"/>
</dbReference>
<feature type="signal peptide" evidence="1">
    <location>
        <begin position="1"/>
        <end position="21"/>
    </location>
</feature>
<dbReference type="AlphaFoldDB" id="A0A0J8XY41"/>
<keyword evidence="1" id="KW-0732">Signal</keyword>
<accession>A0A0J8XY41</accession>
<dbReference type="SMART" id="SM00867">
    <property type="entry name" value="YceI"/>
    <property type="match status" value="1"/>
</dbReference>
<dbReference type="InterPro" id="IPR007372">
    <property type="entry name" value="Lipid/polyisoprenoid-bd_YceI"/>
</dbReference>
<dbReference type="PIRSF" id="PIRSF029811">
    <property type="entry name" value="UCP029811"/>
    <property type="match status" value="1"/>
</dbReference>
<dbReference type="Gene3D" id="2.40.128.110">
    <property type="entry name" value="Lipid/polyisoprenoid-binding, YceI-like"/>
    <property type="match status" value="1"/>
</dbReference>
<dbReference type="RefSeq" id="WP_048898966.1">
    <property type="nucleotide sequence ID" value="NZ_AP024853.1"/>
</dbReference>
<dbReference type="PANTHER" id="PTHR34406:SF1">
    <property type="entry name" value="PROTEIN YCEI"/>
    <property type="match status" value="1"/>
</dbReference>
<dbReference type="InterPro" id="IPR036761">
    <property type="entry name" value="TTHA0802/YceI-like_sf"/>
</dbReference>
<name>A0A0J8XY41_9GAMM</name>
<dbReference type="Proteomes" id="UP000240481">
    <property type="component" value="Unassembled WGS sequence"/>
</dbReference>
<dbReference type="SUPFAM" id="SSF101874">
    <property type="entry name" value="YceI-like"/>
    <property type="match status" value="1"/>
</dbReference>
<comment type="caution">
    <text evidence="3">The sequence shown here is derived from an EMBL/GenBank/DDBJ whole genome shotgun (WGS) entry which is preliminary data.</text>
</comment>
<proteinExistence type="predicted"/>
<dbReference type="InterPro" id="IPR027016">
    <property type="entry name" value="UCP029811"/>
</dbReference>
<evidence type="ECO:0000313" key="3">
    <source>
        <dbReference type="EMBL" id="PSW24464.1"/>
    </source>
</evidence>
<feature type="domain" description="Lipid/polyisoprenoid-binding YceI-like" evidence="2">
    <location>
        <begin position="22"/>
        <end position="191"/>
    </location>
</feature>
<dbReference type="PANTHER" id="PTHR34406">
    <property type="entry name" value="PROTEIN YCEI"/>
    <property type="match status" value="1"/>
</dbReference>
<dbReference type="STRING" id="680026.AB733_11875"/>
<organism evidence="3 4">
    <name type="scientific">Photobacterium swingsii</name>
    <dbReference type="NCBI Taxonomy" id="680026"/>
    <lineage>
        <taxon>Bacteria</taxon>
        <taxon>Pseudomonadati</taxon>
        <taxon>Pseudomonadota</taxon>
        <taxon>Gammaproteobacteria</taxon>
        <taxon>Vibrionales</taxon>
        <taxon>Vibrionaceae</taxon>
        <taxon>Photobacterium</taxon>
    </lineage>
</organism>